<organism evidence="2 3">
    <name type="scientific">Rhynchophorus ferrugineus</name>
    <name type="common">Red palm weevil</name>
    <name type="synonym">Curculio ferrugineus</name>
    <dbReference type="NCBI Taxonomy" id="354439"/>
    <lineage>
        <taxon>Eukaryota</taxon>
        <taxon>Metazoa</taxon>
        <taxon>Ecdysozoa</taxon>
        <taxon>Arthropoda</taxon>
        <taxon>Hexapoda</taxon>
        <taxon>Insecta</taxon>
        <taxon>Pterygota</taxon>
        <taxon>Neoptera</taxon>
        <taxon>Endopterygota</taxon>
        <taxon>Coleoptera</taxon>
        <taxon>Polyphaga</taxon>
        <taxon>Cucujiformia</taxon>
        <taxon>Curculionidae</taxon>
        <taxon>Dryophthorinae</taxon>
        <taxon>Rhynchophorus</taxon>
    </lineage>
</organism>
<protein>
    <submittedName>
        <fullName evidence="2">Uncharacterized protein</fullName>
    </submittedName>
</protein>
<evidence type="ECO:0000256" key="1">
    <source>
        <dbReference type="SAM" id="SignalP"/>
    </source>
</evidence>
<accession>A0A834IY86</accession>
<sequence length="216" mass="24767">MGDYRLMAKWFLCCSLAANYAYGRYINNIGSYPFPYPTNMGFPPYQSYPMMPFVNPYQSVPWMNHYLSNMLPDQQMLNITNESDLFHLGNYPMIGNIKTEIIDVDPAYHRKILGLNADNNQVSVTTRKPRFKVDVNSASHNFTSVRQNIKPIVNTKSYTIRRSFIIDASNSTNIKPINIHFVNGVEVTDPPPITTTEDESVQPVTSWIEDEKLKTN</sequence>
<gene>
    <name evidence="2" type="ORF">GWI33_006354</name>
</gene>
<name>A0A834IY86_RHYFE</name>
<feature type="chain" id="PRO_5032786255" evidence="1">
    <location>
        <begin position="24"/>
        <end position="216"/>
    </location>
</feature>
<dbReference type="Proteomes" id="UP000625711">
    <property type="component" value="Unassembled WGS sequence"/>
</dbReference>
<evidence type="ECO:0000313" key="2">
    <source>
        <dbReference type="EMBL" id="KAF7286270.1"/>
    </source>
</evidence>
<reference evidence="2" key="1">
    <citation type="submission" date="2020-08" db="EMBL/GenBank/DDBJ databases">
        <title>Genome sequencing and assembly of the red palm weevil Rhynchophorus ferrugineus.</title>
        <authorList>
            <person name="Dias G.B."/>
            <person name="Bergman C.M."/>
            <person name="Manee M."/>
        </authorList>
    </citation>
    <scope>NUCLEOTIDE SEQUENCE</scope>
    <source>
        <strain evidence="2">AA-2017</strain>
        <tissue evidence="2">Whole larva</tissue>
    </source>
</reference>
<proteinExistence type="predicted"/>
<feature type="signal peptide" evidence="1">
    <location>
        <begin position="1"/>
        <end position="23"/>
    </location>
</feature>
<dbReference type="EMBL" id="JAACXV010000031">
    <property type="protein sequence ID" value="KAF7286270.1"/>
    <property type="molecule type" value="Genomic_DNA"/>
</dbReference>
<evidence type="ECO:0000313" key="3">
    <source>
        <dbReference type="Proteomes" id="UP000625711"/>
    </source>
</evidence>
<keyword evidence="3" id="KW-1185">Reference proteome</keyword>
<keyword evidence="1" id="KW-0732">Signal</keyword>
<comment type="caution">
    <text evidence="2">The sequence shown here is derived from an EMBL/GenBank/DDBJ whole genome shotgun (WGS) entry which is preliminary data.</text>
</comment>
<dbReference type="AlphaFoldDB" id="A0A834IY86"/>